<keyword evidence="2" id="KW-1185">Reference proteome</keyword>
<name>A0ABX8HGN6_9BACL</name>
<protein>
    <submittedName>
        <fullName evidence="1">Uncharacterized protein</fullName>
    </submittedName>
</protein>
<gene>
    <name evidence="1" type="ORF">KP014_10460</name>
</gene>
<sequence>MYLIPLSHFFTGEVLDDLNNLFKGNGKAIGAQRLVYKYGQVYHNNTWVNYYETYQREDYWAHDQVSYNSNGSVKSAEYKRYWPESYWPFQWIRTGDFSNDSGIAEVALYRYSVDPNPTSPTRDFYRYEGGLENWVTPGSLPY</sequence>
<evidence type="ECO:0000313" key="2">
    <source>
        <dbReference type="Proteomes" id="UP000683429"/>
    </source>
</evidence>
<proteinExistence type="predicted"/>
<dbReference type="EMBL" id="CP076607">
    <property type="protein sequence ID" value="QWU17521.1"/>
    <property type="molecule type" value="Genomic_DNA"/>
</dbReference>
<organism evidence="1 2">
    <name type="scientific">Paenibacillus sophorae</name>
    <dbReference type="NCBI Taxonomy" id="1333845"/>
    <lineage>
        <taxon>Bacteria</taxon>
        <taxon>Bacillati</taxon>
        <taxon>Bacillota</taxon>
        <taxon>Bacilli</taxon>
        <taxon>Bacillales</taxon>
        <taxon>Paenibacillaceae</taxon>
        <taxon>Paenibacillus</taxon>
    </lineage>
</organism>
<dbReference type="RefSeq" id="WP_216700490.1">
    <property type="nucleotide sequence ID" value="NZ_CP076607.1"/>
</dbReference>
<dbReference type="Proteomes" id="UP000683429">
    <property type="component" value="Chromosome"/>
</dbReference>
<accession>A0ABX8HGN6</accession>
<reference evidence="1 2" key="1">
    <citation type="submission" date="2021-06" db="EMBL/GenBank/DDBJ databases">
        <title>Whole genome sequence of Paenibacillus sophorae DSM23020 for comparative genomics.</title>
        <authorList>
            <person name="Kim M.-J."/>
            <person name="Lee G."/>
            <person name="Shin J.-H."/>
        </authorList>
    </citation>
    <scope>NUCLEOTIDE SEQUENCE [LARGE SCALE GENOMIC DNA]</scope>
    <source>
        <strain evidence="1 2">DSM 23020</strain>
    </source>
</reference>
<evidence type="ECO:0000313" key="1">
    <source>
        <dbReference type="EMBL" id="QWU17521.1"/>
    </source>
</evidence>